<dbReference type="Pfam" id="PF04932">
    <property type="entry name" value="Wzy_C"/>
    <property type="match status" value="1"/>
</dbReference>
<feature type="domain" description="O-antigen ligase-related" evidence="7">
    <location>
        <begin position="435"/>
        <end position="588"/>
    </location>
</feature>
<gene>
    <name evidence="8" type="ORF">D584_03588</name>
</gene>
<evidence type="ECO:0000256" key="3">
    <source>
        <dbReference type="ARBA" id="ARBA00022989"/>
    </source>
</evidence>
<dbReference type="PANTHER" id="PTHR37422:SF13">
    <property type="entry name" value="LIPOPOLYSACCHARIDE BIOSYNTHESIS PROTEIN PA4999-RELATED"/>
    <property type="match status" value="1"/>
</dbReference>
<keyword evidence="2 5" id="KW-0812">Transmembrane</keyword>
<feature type="transmembrane region" description="Helical" evidence="5">
    <location>
        <begin position="346"/>
        <end position="364"/>
    </location>
</feature>
<dbReference type="GO" id="GO:0016020">
    <property type="term" value="C:membrane"/>
    <property type="evidence" value="ECO:0007669"/>
    <property type="project" value="UniProtKB-SubCell"/>
</dbReference>
<feature type="transmembrane region" description="Helical" evidence="5">
    <location>
        <begin position="581"/>
        <end position="599"/>
    </location>
</feature>
<dbReference type="CDD" id="cd06532">
    <property type="entry name" value="Glyco_transf_25"/>
    <property type="match status" value="1"/>
</dbReference>
<comment type="subcellular location">
    <subcellularLocation>
        <location evidence="1">Membrane</location>
        <topology evidence="1">Multi-pass membrane protein</topology>
    </subcellularLocation>
</comment>
<evidence type="ECO:0000259" key="7">
    <source>
        <dbReference type="Pfam" id="PF04932"/>
    </source>
</evidence>
<dbReference type="AlphaFoldDB" id="M5K487"/>
<dbReference type="PATRIC" id="fig|1234597.4.peg.739"/>
<evidence type="ECO:0000256" key="1">
    <source>
        <dbReference type="ARBA" id="ARBA00004141"/>
    </source>
</evidence>
<organism evidence="8 9">
    <name type="scientific">Brucella intermedia M86</name>
    <dbReference type="NCBI Taxonomy" id="1234597"/>
    <lineage>
        <taxon>Bacteria</taxon>
        <taxon>Pseudomonadati</taxon>
        <taxon>Pseudomonadota</taxon>
        <taxon>Alphaproteobacteria</taxon>
        <taxon>Hyphomicrobiales</taxon>
        <taxon>Brucellaceae</taxon>
        <taxon>Brucella/Ochrobactrum group</taxon>
        <taxon>Brucella</taxon>
    </lineage>
</organism>
<comment type="caution">
    <text evidence="8">The sequence shown here is derived from an EMBL/GenBank/DDBJ whole genome shotgun (WGS) entry which is preliminary data.</text>
</comment>
<feature type="transmembrane region" description="Helical" evidence="5">
    <location>
        <begin position="371"/>
        <end position="391"/>
    </location>
</feature>
<accession>M5K487</accession>
<dbReference type="RefSeq" id="WP_006470705.1">
    <property type="nucleotide sequence ID" value="NZ_AOGE01000009.1"/>
</dbReference>
<reference evidence="8 9" key="1">
    <citation type="journal article" date="2013" name="Gut Pathog.">
        <title>Draft genome of Ochrobactrum intermedium strain M86 isolated from non-ulcer dyspeptic individual from India.</title>
        <authorList>
            <person name="Kulkarni G."/>
            <person name="Dhotre D."/>
            <person name="Dharne M."/>
            <person name="Shetty S."/>
            <person name="Chowdhury S."/>
            <person name="Misra V."/>
            <person name="Misra S."/>
            <person name="Patole M."/>
            <person name="Shouche Y."/>
        </authorList>
    </citation>
    <scope>NUCLEOTIDE SEQUENCE [LARGE SCALE GENOMIC DNA]</scope>
    <source>
        <strain evidence="8 9">M86</strain>
    </source>
</reference>
<dbReference type="STRING" id="94625.A7J42_08185"/>
<evidence type="ECO:0000256" key="4">
    <source>
        <dbReference type="ARBA" id="ARBA00023136"/>
    </source>
</evidence>
<evidence type="ECO:0000256" key="5">
    <source>
        <dbReference type="SAM" id="Phobius"/>
    </source>
</evidence>
<dbReference type="InterPro" id="IPR007016">
    <property type="entry name" value="O-antigen_ligase-rel_domated"/>
</dbReference>
<feature type="transmembrane region" description="Helical" evidence="5">
    <location>
        <begin position="633"/>
        <end position="649"/>
    </location>
</feature>
<protein>
    <submittedName>
        <fullName evidence="8">O-antigen polymerase</fullName>
    </submittedName>
</protein>
<feature type="transmembrane region" description="Helical" evidence="5">
    <location>
        <begin position="611"/>
        <end position="627"/>
    </location>
</feature>
<evidence type="ECO:0000259" key="6">
    <source>
        <dbReference type="Pfam" id="PF01755"/>
    </source>
</evidence>
<dbReference type="PANTHER" id="PTHR37422">
    <property type="entry name" value="TEICHURONIC ACID BIOSYNTHESIS PROTEIN TUAE"/>
    <property type="match status" value="1"/>
</dbReference>
<feature type="transmembrane region" description="Helical" evidence="5">
    <location>
        <begin position="317"/>
        <end position="334"/>
    </location>
</feature>
<feature type="transmembrane region" description="Helical" evidence="5">
    <location>
        <begin position="473"/>
        <end position="496"/>
    </location>
</feature>
<keyword evidence="4 5" id="KW-0472">Membrane</keyword>
<keyword evidence="3 5" id="KW-1133">Transmembrane helix</keyword>
<dbReference type="InterPro" id="IPR051533">
    <property type="entry name" value="WaaL-like"/>
</dbReference>
<dbReference type="InterPro" id="IPR002654">
    <property type="entry name" value="Glyco_trans_25"/>
</dbReference>
<sequence>MNQSVPVYVVNLARSRDRWDRLKSNADALSIVLRRVEAVEGKLLSLEELTDFDEAAFRRWHGKIAMPAEIGCYFSHIRALEIIAGAPEPFAVIVEDDIVFTPAFKPFLTHLAKAAGWDAVKLVNHRTAAFQSFQRIDSQFSIGRCLHGPLGSSAAYVVTREGASKLLKALRPMRLPYDVALERGWAGAYQIFTTDKPVVEFSDMATSTIAQGRSAYAKKRLPAYKRISTLLFRATDYVRRIAYSFDRKSLREDRVCSFFKKSFLLRRRIDSGVLAVASAAMPVRVGLGPLVLFVFSCIGIYLACGRHATTRMFARKFYLFIILYAVWSLGLILFRGEPFNDNRQIGYTLLIAIFAFAGSGMVLVRDPLRAYVLGARVGTLLALIIALYLSVTDGGRIGVGGNQAVFAFVAGVAAISAAIPLRKASRYLPNGPQWLVLGFAAVLTSETRAVIVVLPIFAAVETVIFLKRFRQQGTAYAILFAAIAALVVVGPVGSIISKRFAGMIEYYDTGHAANWEDKVSADIREVMWRSASNVIAAHPLAGVGSYSKMDYVRAEAGDKASMLDGFRHVHNTVLDELLNDGIVGLIFMVCAFISIFVYLWRTADSWAMRRALIYFALVCGSYGMLHNPLLHEVTISSTMFFLAALNAAASRRIMAARRAGLTSYVLGKKSTA</sequence>
<feature type="domain" description="Glycosyl transferase family 25" evidence="6">
    <location>
        <begin position="6"/>
        <end position="179"/>
    </location>
</feature>
<dbReference type="Pfam" id="PF01755">
    <property type="entry name" value="Glyco_transf_25"/>
    <property type="match status" value="1"/>
</dbReference>
<dbReference type="Proteomes" id="UP000011971">
    <property type="component" value="Unassembled WGS sequence"/>
</dbReference>
<evidence type="ECO:0000313" key="9">
    <source>
        <dbReference type="Proteomes" id="UP000011971"/>
    </source>
</evidence>
<feature type="transmembrane region" description="Helical" evidence="5">
    <location>
        <begin position="286"/>
        <end position="305"/>
    </location>
</feature>
<evidence type="ECO:0000256" key="2">
    <source>
        <dbReference type="ARBA" id="ARBA00022692"/>
    </source>
</evidence>
<evidence type="ECO:0000313" key="8">
    <source>
        <dbReference type="EMBL" id="ELT50651.1"/>
    </source>
</evidence>
<dbReference type="EMBL" id="AOGE01000009">
    <property type="protein sequence ID" value="ELT50651.1"/>
    <property type="molecule type" value="Genomic_DNA"/>
</dbReference>
<name>M5K487_9HYPH</name>
<proteinExistence type="predicted"/>
<feature type="transmembrane region" description="Helical" evidence="5">
    <location>
        <begin position="403"/>
        <end position="420"/>
    </location>
</feature>